<reference evidence="1" key="1">
    <citation type="submission" date="2022-07" db="EMBL/GenBank/DDBJ databases">
        <title>Phylogenomic reconstructions and comparative analyses of Kickxellomycotina fungi.</title>
        <authorList>
            <person name="Reynolds N.K."/>
            <person name="Stajich J.E."/>
            <person name="Barry K."/>
            <person name="Grigoriev I.V."/>
            <person name="Crous P."/>
            <person name="Smith M.E."/>
        </authorList>
    </citation>
    <scope>NUCLEOTIDE SEQUENCE</scope>
    <source>
        <strain evidence="1">NRRL 5244</strain>
    </source>
</reference>
<evidence type="ECO:0000313" key="1">
    <source>
        <dbReference type="EMBL" id="KAJ1948895.1"/>
    </source>
</evidence>
<name>A0ACC1JE65_9FUNG</name>
<comment type="caution">
    <text evidence="1">The sequence shown here is derived from an EMBL/GenBank/DDBJ whole genome shotgun (WGS) entry which is preliminary data.</text>
</comment>
<accession>A0ACC1JE65</accession>
<proteinExistence type="predicted"/>
<keyword evidence="2" id="KW-1185">Reference proteome</keyword>
<organism evidence="1 2">
    <name type="scientific">Linderina macrospora</name>
    <dbReference type="NCBI Taxonomy" id="4868"/>
    <lineage>
        <taxon>Eukaryota</taxon>
        <taxon>Fungi</taxon>
        <taxon>Fungi incertae sedis</taxon>
        <taxon>Zoopagomycota</taxon>
        <taxon>Kickxellomycotina</taxon>
        <taxon>Kickxellomycetes</taxon>
        <taxon>Kickxellales</taxon>
        <taxon>Kickxellaceae</taxon>
        <taxon>Linderina</taxon>
    </lineage>
</organism>
<keyword evidence="1" id="KW-0378">Hydrolase</keyword>
<evidence type="ECO:0000313" key="2">
    <source>
        <dbReference type="Proteomes" id="UP001150603"/>
    </source>
</evidence>
<dbReference type="EMBL" id="JANBPW010000597">
    <property type="protein sequence ID" value="KAJ1948895.1"/>
    <property type="molecule type" value="Genomic_DNA"/>
</dbReference>
<gene>
    <name evidence="1" type="primary">MgPP2CL-1</name>
    <name evidence="1" type="ORF">FBU59_001384</name>
</gene>
<sequence>MEDAHFHRYDFGGVPGQSLMAIFDGHAGRQAAQWCGDNFESVFIELREANPDIPIPELLNNVFVETDRRISELYKQAGTTVVVCFLQVAEDNTRTLYTANAGDARAVLSRDGKAARLTYDHKGDDKREAQRIAESGGYVFNGRVNGVLAVTRALGDSTLKPYVISNPFTSETVIGDTDDMLILACDGLWDVCSDQEAVDLVRSEMDPVKASQVLLDYALNNESMDNITTMVFRLPQPPSSPSPVDTSSPASLPPPASLSS</sequence>
<dbReference type="EC" id="3.1.3.16" evidence="1"/>
<dbReference type="Proteomes" id="UP001150603">
    <property type="component" value="Unassembled WGS sequence"/>
</dbReference>
<protein>
    <submittedName>
        <fullName evidence="1">Phosphatase 2C</fullName>
        <ecNumber evidence="1">3.1.3.16</ecNumber>
    </submittedName>
</protein>